<dbReference type="SUPFAM" id="SSF46894">
    <property type="entry name" value="C-terminal effector domain of the bipartite response regulators"/>
    <property type="match status" value="1"/>
</dbReference>
<dbReference type="InterPro" id="IPR001867">
    <property type="entry name" value="OmpR/PhoB-type_DNA-bd"/>
</dbReference>
<organism evidence="6 7">
    <name type="scientific">Enterococcus termitis</name>
    <dbReference type="NCBI Taxonomy" id="332950"/>
    <lineage>
        <taxon>Bacteria</taxon>
        <taxon>Bacillati</taxon>
        <taxon>Bacillota</taxon>
        <taxon>Bacilli</taxon>
        <taxon>Lactobacillales</taxon>
        <taxon>Enterococcaceae</taxon>
        <taxon>Enterococcus</taxon>
    </lineage>
</organism>
<dbReference type="AlphaFoldDB" id="A0A1E5GCX9"/>
<evidence type="ECO:0000313" key="7">
    <source>
        <dbReference type="Proteomes" id="UP000095094"/>
    </source>
</evidence>
<dbReference type="CDD" id="cd00383">
    <property type="entry name" value="trans_reg_C"/>
    <property type="match status" value="1"/>
</dbReference>
<dbReference type="GO" id="GO:0003677">
    <property type="term" value="F:DNA binding"/>
    <property type="evidence" value="ECO:0007669"/>
    <property type="project" value="UniProtKB-UniRule"/>
</dbReference>
<sequence length="229" mass="26290">MRVGILDTEKRISEKFIACQTTTHFLESKEILEENDLKDVDALLICKNQQFGLREICEWVIRIKSHEALPIWVATNERQLEEKSIYLQLGVCGIFEKDYTVEEIDLSISNNLKAMSVHTQIQEKTYQGATFKLDPLRLSLSVGKNNVPLTKLEYCLLEILYENKEEVCTYEMLAKTLLGEEVNQDVNQAQSRVANIVCKVRAKIAQVNRGELEMIKTIRSRGYMLTLSA</sequence>
<feature type="DNA-binding region" description="OmpR/PhoB-type" evidence="4">
    <location>
        <begin position="123"/>
        <end position="227"/>
    </location>
</feature>
<evidence type="ECO:0000259" key="5">
    <source>
        <dbReference type="PROSITE" id="PS51755"/>
    </source>
</evidence>
<keyword evidence="3" id="KW-0804">Transcription</keyword>
<dbReference type="RefSeq" id="WP_069664345.1">
    <property type="nucleotide sequence ID" value="NZ_JBHUJJ010000001.1"/>
</dbReference>
<dbReference type="Gene3D" id="1.10.10.10">
    <property type="entry name" value="Winged helix-like DNA-binding domain superfamily/Winged helix DNA-binding domain"/>
    <property type="match status" value="1"/>
</dbReference>
<dbReference type="OrthoDB" id="2180204at2"/>
<dbReference type="Pfam" id="PF00486">
    <property type="entry name" value="Trans_reg_C"/>
    <property type="match status" value="1"/>
</dbReference>
<keyword evidence="7" id="KW-1185">Reference proteome</keyword>
<evidence type="ECO:0000313" key="6">
    <source>
        <dbReference type="EMBL" id="OEG10564.1"/>
    </source>
</evidence>
<reference evidence="7" key="1">
    <citation type="submission" date="2016-09" db="EMBL/GenBank/DDBJ databases">
        <authorList>
            <person name="Gulvik C.A."/>
        </authorList>
    </citation>
    <scope>NUCLEOTIDE SEQUENCE [LARGE SCALE GENOMIC DNA]</scope>
    <source>
        <strain evidence="7">LMG 8895</strain>
    </source>
</reference>
<gene>
    <name evidence="6" type="ORF">BCR25_08830</name>
</gene>
<protein>
    <recommendedName>
        <fullName evidence="5">OmpR/PhoB-type domain-containing protein</fullName>
    </recommendedName>
</protein>
<dbReference type="SMART" id="SM00862">
    <property type="entry name" value="Trans_reg_C"/>
    <property type="match status" value="1"/>
</dbReference>
<dbReference type="PROSITE" id="PS51755">
    <property type="entry name" value="OMPR_PHOB"/>
    <property type="match status" value="1"/>
</dbReference>
<keyword evidence="2 4" id="KW-0238">DNA-binding</keyword>
<keyword evidence="1" id="KW-0805">Transcription regulation</keyword>
<dbReference type="InterPro" id="IPR016032">
    <property type="entry name" value="Sig_transdc_resp-reg_C-effctor"/>
</dbReference>
<dbReference type="Proteomes" id="UP000095094">
    <property type="component" value="Unassembled WGS sequence"/>
</dbReference>
<accession>A0A1E5GCX9</accession>
<evidence type="ECO:0000256" key="1">
    <source>
        <dbReference type="ARBA" id="ARBA00023015"/>
    </source>
</evidence>
<proteinExistence type="predicted"/>
<dbReference type="GO" id="GO:0000160">
    <property type="term" value="P:phosphorelay signal transduction system"/>
    <property type="evidence" value="ECO:0007669"/>
    <property type="project" value="InterPro"/>
</dbReference>
<evidence type="ECO:0000256" key="2">
    <source>
        <dbReference type="ARBA" id="ARBA00023125"/>
    </source>
</evidence>
<name>A0A1E5GCX9_9ENTE</name>
<dbReference type="GO" id="GO:0006355">
    <property type="term" value="P:regulation of DNA-templated transcription"/>
    <property type="evidence" value="ECO:0007669"/>
    <property type="project" value="InterPro"/>
</dbReference>
<comment type="caution">
    <text evidence="6">The sequence shown here is derived from an EMBL/GenBank/DDBJ whole genome shotgun (WGS) entry which is preliminary data.</text>
</comment>
<evidence type="ECO:0000256" key="3">
    <source>
        <dbReference type="ARBA" id="ARBA00023163"/>
    </source>
</evidence>
<dbReference type="InterPro" id="IPR036388">
    <property type="entry name" value="WH-like_DNA-bd_sf"/>
</dbReference>
<evidence type="ECO:0000256" key="4">
    <source>
        <dbReference type="PROSITE-ProRule" id="PRU01091"/>
    </source>
</evidence>
<dbReference type="EMBL" id="MIJY01000043">
    <property type="protein sequence ID" value="OEG10564.1"/>
    <property type="molecule type" value="Genomic_DNA"/>
</dbReference>
<feature type="domain" description="OmpR/PhoB-type" evidence="5">
    <location>
        <begin position="123"/>
        <end position="227"/>
    </location>
</feature>